<organism evidence="7">
    <name type="scientific">marine sediment metagenome</name>
    <dbReference type="NCBI Taxonomy" id="412755"/>
    <lineage>
        <taxon>unclassified sequences</taxon>
        <taxon>metagenomes</taxon>
        <taxon>ecological metagenomes</taxon>
    </lineage>
</organism>
<name>A0A0F9NYV9_9ZZZZ</name>
<comment type="caution">
    <text evidence="7">The sequence shown here is derived from an EMBL/GenBank/DDBJ whole genome shotgun (WGS) entry which is preliminary data.</text>
</comment>
<dbReference type="EMBL" id="LAZR01003539">
    <property type="protein sequence ID" value="KKN17272.1"/>
    <property type="molecule type" value="Genomic_DNA"/>
</dbReference>
<dbReference type="GO" id="GO:0046718">
    <property type="term" value="P:symbiont entry into host cell"/>
    <property type="evidence" value="ECO:0007669"/>
    <property type="project" value="UniProtKB-KW"/>
</dbReference>
<evidence type="ECO:0000256" key="6">
    <source>
        <dbReference type="ARBA" id="ARBA00023296"/>
    </source>
</evidence>
<evidence type="ECO:0000256" key="2">
    <source>
        <dbReference type="ARBA" id="ARBA00022595"/>
    </source>
</evidence>
<protein>
    <recommendedName>
        <fullName evidence="8">Bacteriophage head to tail connecting protein</fullName>
    </recommendedName>
</protein>
<evidence type="ECO:0000313" key="7">
    <source>
        <dbReference type="EMBL" id="KKN17272.1"/>
    </source>
</evidence>
<gene>
    <name evidence="7" type="ORF">LCGC14_0967510</name>
</gene>
<accession>A0A0F9NYV9</accession>
<comment type="subcellular location">
    <subcellularLocation>
        <location evidence="1">Virion</location>
    </subcellularLocation>
</comment>
<keyword evidence="5" id="KW-0231">Viral genome packaging</keyword>
<evidence type="ECO:0000256" key="1">
    <source>
        <dbReference type="ARBA" id="ARBA00004328"/>
    </source>
</evidence>
<keyword evidence="6" id="KW-1160">Virus entry into host cell</keyword>
<keyword evidence="3" id="KW-1188">Viral release from host cell</keyword>
<keyword evidence="4" id="KW-0946">Virion</keyword>
<reference evidence="7" key="1">
    <citation type="journal article" date="2015" name="Nature">
        <title>Complex archaea that bridge the gap between prokaryotes and eukaryotes.</title>
        <authorList>
            <person name="Spang A."/>
            <person name="Saw J.H."/>
            <person name="Jorgensen S.L."/>
            <person name="Zaremba-Niedzwiedzka K."/>
            <person name="Martijn J."/>
            <person name="Lind A.E."/>
            <person name="van Eijk R."/>
            <person name="Schleper C."/>
            <person name="Guy L."/>
            <person name="Ettema T.J."/>
        </authorList>
    </citation>
    <scope>NUCLEOTIDE SEQUENCE</scope>
</reference>
<sequence>MTTWVEKTLYERIIEKHGELDTDYGKSNRNREIITQYFRSDELIDTNDAGELLGQDIYNGAGPWYSRKMSTGFQGNLVSKAIDWIKYMFDELKLKGIDELDAYLQAVKEHLSHSYKKGNFYDVQPQFTHDGVTTGSPVMFGEEDFDNQRTMWIPQHYSTVRLWRDRYNQDEGCIVEDKTWTAKKILDTFVGPDDENGTKRKEKLSNAVNTAIEAGLYNEKFIVFRATFKATDPIWDGTGPDAFKKPRGDWKWLSVFFLELTSAEKDKQNTPLNENMGDFEKPFAAWHFDRKPWEITSRSPAFYALWDNLSLQQLDKNMGENIQYINRPAMIALTSMAGRMRLGPEGEILVSEKEYEKPPKPLRDKVAGIDLSKDYLDMKDEAVSRWFMLDVLSVFSDLAFEKNQPITAYQSSLINGEKTTLLGPAIETHSVYLEDIDSRMLGAEIRAGRGPFSPAERENITDIVQSQLGKVGPIEIKPVFVGKLARAQKIAQAIEPIIGTMDIVRPLLDINPQLAFAYDWWELTNHVNEAMDMPQVTLKSKEDYDKLVAADNEAKAKAAQAQQAIELMKASGGIQGPVDDSSILARAAG</sequence>
<dbReference type="InterPro" id="IPR020991">
    <property type="entry name" value="Connector_podovirus"/>
</dbReference>
<evidence type="ECO:0008006" key="8">
    <source>
        <dbReference type="Google" id="ProtNLM"/>
    </source>
</evidence>
<evidence type="ECO:0000256" key="5">
    <source>
        <dbReference type="ARBA" id="ARBA00023219"/>
    </source>
</evidence>
<dbReference type="Pfam" id="PF12236">
    <property type="entry name" value="Head-tail_con"/>
    <property type="match status" value="1"/>
</dbReference>
<keyword evidence="2" id="KW-1162">Viral penetration into host cytoplasm</keyword>
<proteinExistence type="predicted"/>
<dbReference type="AlphaFoldDB" id="A0A0F9NYV9"/>
<dbReference type="GO" id="GO:0044423">
    <property type="term" value="C:virion component"/>
    <property type="evidence" value="ECO:0007669"/>
    <property type="project" value="UniProtKB-KW"/>
</dbReference>
<evidence type="ECO:0000256" key="4">
    <source>
        <dbReference type="ARBA" id="ARBA00022844"/>
    </source>
</evidence>
<evidence type="ECO:0000256" key="3">
    <source>
        <dbReference type="ARBA" id="ARBA00022612"/>
    </source>
</evidence>